<feature type="domain" description="Vps41 beta-propeller" evidence="1">
    <location>
        <begin position="2"/>
        <end position="81"/>
    </location>
</feature>
<dbReference type="OrthoDB" id="244107at2759"/>
<proteinExistence type="predicted"/>
<feature type="non-terminal residue" evidence="2">
    <location>
        <position position="83"/>
    </location>
</feature>
<dbReference type="Pfam" id="PF23411">
    <property type="entry name" value="Beta-prop_Vps41"/>
    <property type="match status" value="1"/>
</dbReference>
<keyword evidence="3" id="KW-1185">Reference proteome</keyword>
<evidence type="ECO:0000259" key="1">
    <source>
        <dbReference type="Pfam" id="PF23411"/>
    </source>
</evidence>
<feature type="non-terminal residue" evidence="2">
    <location>
        <position position="1"/>
    </location>
</feature>
<gene>
    <name evidence="2" type="ORF">PAXINDRAFT_171996</name>
</gene>
<organism evidence="2 3">
    <name type="scientific">Paxillus involutus ATCC 200175</name>
    <dbReference type="NCBI Taxonomy" id="664439"/>
    <lineage>
        <taxon>Eukaryota</taxon>
        <taxon>Fungi</taxon>
        <taxon>Dikarya</taxon>
        <taxon>Basidiomycota</taxon>
        <taxon>Agaricomycotina</taxon>
        <taxon>Agaricomycetes</taxon>
        <taxon>Agaricomycetidae</taxon>
        <taxon>Boletales</taxon>
        <taxon>Paxilineae</taxon>
        <taxon>Paxillaceae</taxon>
        <taxon>Paxillus</taxon>
    </lineage>
</organism>
<dbReference type="HOGENOM" id="CLU_2549222_0_0_1"/>
<dbReference type="EMBL" id="KN819390">
    <property type="protein sequence ID" value="KIJ10997.1"/>
    <property type="molecule type" value="Genomic_DNA"/>
</dbReference>
<dbReference type="InterPro" id="IPR057780">
    <property type="entry name" value="Beta-prop_Vps41"/>
</dbReference>
<reference evidence="3" key="2">
    <citation type="submission" date="2015-01" db="EMBL/GenBank/DDBJ databases">
        <title>Evolutionary Origins and Diversification of the Mycorrhizal Mutualists.</title>
        <authorList>
            <consortium name="DOE Joint Genome Institute"/>
            <consortium name="Mycorrhizal Genomics Consortium"/>
            <person name="Kohler A."/>
            <person name="Kuo A."/>
            <person name="Nagy L.G."/>
            <person name="Floudas D."/>
            <person name="Copeland A."/>
            <person name="Barry K.W."/>
            <person name="Cichocki N."/>
            <person name="Veneault-Fourrey C."/>
            <person name="LaButti K."/>
            <person name="Lindquist E.A."/>
            <person name="Lipzen A."/>
            <person name="Lundell T."/>
            <person name="Morin E."/>
            <person name="Murat C."/>
            <person name="Riley R."/>
            <person name="Ohm R."/>
            <person name="Sun H."/>
            <person name="Tunlid A."/>
            <person name="Henrissat B."/>
            <person name="Grigoriev I.V."/>
            <person name="Hibbett D.S."/>
            <person name="Martin F."/>
        </authorList>
    </citation>
    <scope>NUCLEOTIDE SEQUENCE [LARGE SCALE GENOMIC DNA]</scope>
    <source>
        <strain evidence="3">ATCC 200175</strain>
    </source>
</reference>
<evidence type="ECO:0000313" key="2">
    <source>
        <dbReference type="EMBL" id="KIJ10997.1"/>
    </source>
</evidence>
<accession>A0A0C9TT03</accession>
<sequence length="83" mass="9621">AVVHSLSSLESYVFDMKRPVRTVAQEPYFTQRTSRVFVCGGMAGKLVLRQGLSRKETVLHSREGPIWHVRWRVHFIPWANDLV</sequence>
<protein>
    <recommendedName>
        <fullName evidence="1">Vps41 beta-propeller domain-containing protein</fullName>
    </recommendedName>
</protein>
<dbReference type="Proteomes" id="UP000053647">
    <property type="component" value="Unassembled WGS sequence"/>
</dbReference>
<evidence type="ECO:0000313" key="3">
    <source>
        <dbReference type="Proteomes" id="UP000053647"/>
    </source>
</evidence>
<name>A0A0C9TT03_PAXIN</name>
<dbReference type="AlphaFoldDB" id="A0A0C9TT03"/>
<reference evidence="2 3" key="1">
    <citation type="submission" date="2014-06" db="EMBL/GenBank/DDBJ databases">
        <authorList>
            <consortium name="DOE Joint Genome Institute"/>
            <person name="Kuo A."/>
            <person name="Kohler A."/>
            <person name="Nagy L.G."/>
            <person name="Floudas D."/>
            <person name="Copeland A."/>
            <person name="Barry K.W."/>
            <person name="Cichocki N."/>
            <person name="Veneault-Fourrey C."/>
            <person name="LaButti K."/>
            <person name="Lindquist E.A."/>
            <person name="Lipzen A."/>
            <person name="Lundell T."/>
            <person name="Morin E."/>
            <person name="Murat C."/>
            <person name="Sun H."/>
            <person name="Tunlid A."/>
            <person name="Henrissat B."/>
            <person name="Grigoriev I.V."/>
            <person name="Hibbett D.S."/>
            <person name="Martin F."/>
            <person name="Nordberg H.P."/>
            <person name="Cantor M.N."/>
            <person name="Hua S.X."/>
        </authorList>
    </citation>
    <scope>NUCLEOTIDE SEQUENCE [LARGE SCALE GENOMIC DNA]</scope>
    <source>
        <strain evidence="2 3">ATCC 200175</strain>
    </source>
</reference>